<keyword evidence="2" id="KW-1185">Reference proteome</keyword>
<dbReference type="OrthoDB" id="10029313at2759"/>
<proteinExistence type="predicted"/>
<dbReference type="Proteomes" id="UP000281553">
    <property type="component" value="Unassembled WGS sequence"/>
</dbReference>
<accession>A0A3P6R9T3</accession>
<evidence type="ECO:0000313" key="2">
    <source>
        <dbReference type="Proteomes" id="UP000281553"/>
    </source>
</evidence>
<organism evidence="1 2">
    <name type="scientific">Dibothriocephalus latus</name>
    <name type="common">Fish tapeworm</name>
    <name type="synonym">Diphyllobothrium latum</name>
    <dbReference type="NCBI Taxonomy" id="60516"/>
    <lineage>
        <taxon>Eukaryota</taxon>
        <taxon>Metazoa</taxon>
        <taxon>Spiralia</taxon>
        <taxon>Lophotrochozoa</taxon>
        <taxon>Platyhelminthes</taxon>
        <taxon>Cestoda</taxon>
        <taxon>Eucestoda</taxon>
        <taxon>Diphyllobothriidea</taxon>
        <taxon>Diphyllobothriidae</taxon>
        <taxon>Dibothriocephalus</taxon>
    </lineage>
</organism>
<dbReference type="EMBL" id="UYRU01005537">
    <property type="protein sequence ID" value="VDK38928.1"/>
    <property type="molecule type" value="Genomic_DNA"/>
</dbReference>
<reference evidence="1 2" key="1">
    <citation type="submission" date="2018-11" db="EMBL/GenBank/DDBJ databases">
        <authorList>
            <consortium name="Pathogen Informatics"/>
        </authorList>
    </citation>
    <scope>NUCLEOTIDE SEQUENCE [LARGE SCALE GENOMIC DNA]</scope>
</reference>
<name>A0A3P6R9T3_DIBLA</name>
<protein>
    <submittedName>
        <fullName evidence="1">Uncharacterized protein</fullName>
    </submittedName>
</protein>
<dbReference type="AlphaFoldDB" id="A0A3P6R9T3"/>
<evidence type="ECO:0000313" key="1">
    <source>
        <dbReference type="EMBL" id="VDK38928.1"/>
    </source>
</evidence>
<sequence length="120" mass="13328">MAFKRLKVDEGKIILPADKGCCTVVLNNSDYKMKAQSLLDDQISDRTCPASEMKHLLTQMDKSLAKVKTNGEITPTDWFSMKLMDIAPARFYGLPKLHKENLPLGAIVSLRGTPTYGLAK</sequence>
<gene>
    <name evidence="1" type="ORF">DILT_LOCUS990</name>
</gene>